<dbReference type="SMART" id="SM00042">
    <property type="entry name" value="CUB"/>
    <property type="match status" value="3"/>
</dbReference>
<dbReference type="Gene3D" id="2.10.70.10">
    <property type="entry name" value="Complement Module, domain 1"/>
    <property type="match status" value="4"/>
</dbReference>
<dbReference type="CDD" id="cd00041">
    <property type="entry name" value="CUB"/>
    <property type="match status" value="2"/>
</dbReference>
<evidence type="ECO:0000256" key="3">
    <source>
        <dbReference type="ARBA" id="ARBA00023157"/>
    </source>
</evidence>
<reference evidence="10" key="1">
    <citation type="submission" date="2025-08" db="UniProtKB">
        <authorList>
            <consortium name="Ensembl"/>
        </authorList>
    </citation>
    <scope>IDENTIFICATION</scope>
</reference>
<feature type="domain" description="Sushi" evidence="9">
    <location>
        <begin position="676"/>
        <end position="735"/>
    </location>
</feature>
<dbReference type="SUPFAM" id="SSF57535">
    <property type="entry name" value="Complement control module/SCR domain"/>
    <property type="match status" value="4"/>
</dbReference>
<dbReference type="SMART" id="SM00032">
    <property type="entry name" value="CCP"/>
    <property type="match status" value="4"/>
</dbReference>
<accession>A0A673VZL5</accession>
<feature type="domain" description="Sushi" evidence="9">
    <location>
        <begin position="740"/>
        <end position="801"/>
    </location>
</feature>
<feature type="compositionally biased region" description="Low complexity" evidence="5">
    <location>
        <begin position="132"/>
        <end position="141"/>
    </location>
</feature>
<dbReference type="PROSITE" id="PS50923">
    <property type="entry name" value="SUSHI"/>
    <property type="match status" value="4"/>
</dbReference>
<evidence type="ECO:0000256" key="5">
    <source>
        <dbReference type="SAM" id="MobiDB-lite"/>
    </source>
</evidence>
<keyword evidence="6" id="KW-0812">Transmembrane</keyword>
<dbReference type="InterPro" id="IPR000859">
    <property type="entry name" value="CUB_dom"/>
</dbReference>
<evidence type="ECO:0000313" key="11">
    <source>
        <dbReference type="Proteomes" id="UP000472277"/>
    </source>
</evidence>
<dbReference type="GeneTree" id="ENSGT00940000158873"/>
<evidence type="ECO:0000313" key="10">
    <source>
        <dbReference type="Ensembl" id="ENSSTUP00000005514.1"/>
    </source>
</evidence>
<dbReference type="InterPro" id="IPR051277">
    <property type="entry name" value="SEZ6_CSMD_C4BPB_Regulators"/>
</dbReference>
<protein>
    <submittedName>
        <fullName evidence="10">Seizure related 6 homolog like</fullName>
    </submittedName>
</protein>
<dbReference type="GO" id="GO:0043025">
    <property type="term" value="C:neuronal cell body"/>
    <property type="evidence" value="ECO:0007669"/>
    <property type="project" value="TreeGrafter"/>
</dbReference>
<dbReference type="GO" id="GO:0060074">
    <property type="term" value="P:synapse maturation"/>
    <property type="evidence" value="ECO:0007669"/>
    <property type="project" value="TreeGrafter"/>
</dbReference>
<keyword evidence="3 4" id="KW-1015">Disulfide bond</keyword>
<evidence type="ECO:0000256" key="4">
    <source>
        <dbReference type="PROSITE-ProRule" id="PRU00302"/>
    </source>
</evidence>
<keyword evidence="6" id="KW-0472">Membrane</keyword>
<dbReference type="Ensembl" id="ENSSTUT00000005860.1">
    <property type="protein sequence ID" value="ENSSTUP00000005514.1"/>
    <property type="gene ID" value="ENSSTUG00000002133.1"/>
</dbReference>
<organism evidence="10 11">
    <name type="scientific">Salmo trutta</name>
    <name type="common">Brown trout</name>
    <dbReference type="NCBI Taxonomy" id="8032"/>
    <lineage>
        <taxon>Eukaryota</taxon>
        <taxon>Metazoa</taxon>
        <taxon>Chordata</taxon>
        <taxon>Craniata</taxon>
        <taxon>Vertebrata</taxon>
        <taxon>Euteleostomi</taxon>
        <taxon>Actinopterygii</taxon>
        <taxon>Neopterygii</taxon>
        <taxon>Teleostei</taxon>
        <taxon>Protacanthopterygii</taxon>
        <taxon>Salmoniformes</taxon>
        <taxon>Salmonidae</taxon>
        <taxon>Salmoninae</taxon>
        <taxon>Salmo</taxon>
    </lineage>
</organism>
<keyword evidence="7" id="KW-0732">Signal</keyword>
<evidence type="ECO:0000259" key="8">
    <source>
        <dbReference type="PROSITE" id="PS01180"/>
    </source>
</evidence>
<dbReference type="InterPro" id="IPR035914">
    <property type="entry name" value="Sperma_CUB_dom_sf"/>
</dbReference>
<feature type="region of interest" description="Disordered" evidence="5">
    <location>
        <begin position="22"/>
        <end position="47"/>
    </location>
</feature>
<keyword evidence="1 4" id="KW-0768">Sushi</keyword>
<proteinExistence type="predicted"/>
<dbReference type="AlphaFoldDB" id="A0A673VZL5"/>
<sequence length="895" mass="96513">MSPVVSLSFTLSFSLSVYLGEVDSTPPPSSPSPSQAVGDTDSSRGRSSVVGLVPGAGMGAPGDLLESFLAQKDRLLYQTGGVVLPSAQPQDLLPLLGRGLSVRGLSGGLSLDQQGLLKRIGSLISQPHDSGPLLPSQPSQSDNDPIPSSSQPGTHTSTHTPLGQRDEVTAIVMATMAADTPSPGTCWRMFSMLENASSFLQKAVVYLSLTEDIDVLISPGYIDSSDDPPLPDGTFLHCTYTITVYTGYGVELQVKSVNLSEGEQLSIRGVDEGGALLVLANHTLLVEGQVIRSPTNTISVYYRSLPEGTMGMFQLHYQIFRLSCALPRRPHFGEVSVLDLLPGGTARFHCHMGYHLQGAVALTCLNASLPVWSSKEPSCRALCGGSVKNATVGRVLSPSPRLGPDATQDRSCSWSMEAPTAQRLHLHLERLALGPTERLVLWSGLDAGSVVLFDSGRGGPIPFEGVISEGPAVRVQFITDQPNHNTGFNIRYEAFKRGHCYEPYLQNGNFSTTDQAYGVGAVVQFSCDTGHSLEQGPPVIECINARDPYWNDTEPLCKALCGGDLAGPGGVILSPNWPEWYGEGEDCSWRIHVGEDKCVLLDVQLLNLSDSDMLTILDGDEVTTHILGQYVGGAGPFKIQSTTPDLTVTFHSDPAGLVFGKGEGFIINYMEVSRNDSCPDLPEIQNGWKTTSHTALVRGARITYQCDPGYDLVGRETLTCQLDLTWSTQPPFCEKTEESVSCENPGLPDNGYQILSKRLYLPSESLTFICYQGFELIGEVAIKCILGNPSFWSGPLPLCRANHDCFGNHALEVVEAAAGSGLDGGNMALAIFILVLLLSVLLGGAYVYITRCRYHSNLRLPLIYPHPYSQITVESEFDNPLYETGGDNREYEVSI</sequence>
<dbReference type="InterPro" id="IPR000436">
    <property type="entry name" value="Sushi_SCR_CCP_dom"/>
</dbReference>
<dbReference type="CDD" id="cd00033">
    <property type="entry name" value="CCP"/>
    <property type="match status" value="4"/>
</dbReference>
<feature type="domain" description="Sushi" evidence="9">
    <location>
        <begin position="498"/>
        <end position="559"/>
    </location>
</feature>
<evidence type="ECO:0000256" key="2">
    <source>
        <dbReference type="ARBA" id="ARBA00022737"/>
    </source>
</evidence>
<dbReference type="Pfam" id="PF00084">
    <property type="entry name" value="Sushi"/>
    <property type="match status" value="4"/>
</dbReference>
<feature type="domain" description="CUB" evidence="8">
    <location>
        <begin position="383"/>
        <end position="495"/>
    </location>
</feature>
<keyword evidence="2" id="KW-0677">Repeat</keyword>
<comment type="caution">
    <text evidence="4">Lacks conserved residue(s) required for the propagation of feature annotation.</text>
</comment>
<dbReference type="PANTHER" id="PTHR45656">
    <property type="entry name" value="PROTEIN CBR-CLEC-78"/>
    <property type="match status" value="1"/>
</dbReference>
<dbReference type="Proteomes" id="UP000472277">
    <property type="component" value="Chromosome 12"/>
</dbReference>
<dbReference type="Pfam" id="PF00431">
    <property type="entry name" value="CUB"/>
    <property type="match status" value="2"/>
</dbReference>
<dbReference type="InterPro" id="IPR035976">
    <property type="entry name" value="Sushi/SCR/CCP_sf"/>
</dbReference>
<dbReference type="FunFam" id="2.10.70.10:FF:000010">
    <property type="entry name" value="Seizure related 6 homolog like"/>
    <property type="match status" value="1"/>
</dbReference>
<evidence type="ECO:0000256" key="6">
    <source>
        <dbReference type="SAM" id="Phobius"/>
    </source>
</evidence>
<feature type="compositionally biased region" description="Low complexity" evidence="5">
    <location>
        <begin position="32"/>
        <end position="47"/>
    </location>
</feature>
<keyword evidence="6" id="KW-1133">Transmembrane helix</keyword>
<feature type="signal peptide" evidence="7">
    <location>
        <begin position="1"/>
        <end position="24"/>
    </location>
</feature>
<feature type="compositionally biased region" description="Polar residues" evidence="5">
    <location>
        <begin position="142"/>
        <end position="161"/>
    </location>
</feature>
<dbReference type="SUPFAM" id="SSF49854">
    <property type="entry name" value="Spermadhesin, CUB domain"/>
    <property type="match status" value="3"/>
</dbReference>
<dbReference type="GO" id="GO:0005783">
    <property type="term" value="C:endoplasmic reticulum"/>
    <property type="evidence" value="ECO:0007669"/>
    <property type="project" value="TreeGrafter"/>
</dbReference>
<feature type="disulfide bond" evidence="4">
    <location>
        <begin position="706"/>
        <end position="733"/>
    </location>
</feature>
<feature type="domain" description="CUB" evidence="8">
    <location>
        <begin position="561"/>
        <end position="672"/>
    </location>
</feature>
<keyword evidence="11" id="KW-1185">Reference proteome</keyword>
<name>A0A673VZL5_SALTR</name>
<feature type="transmembrane region" description="Helical" evidence="6">
    <location>
        <begin position="827"/>
        <end position="849"/>
    </location>
</feature>
<feature type="region of interest" description="Disordered" evidence="5">
    <location>
        <begin position="127"/>
        <end position="164"/>
    </location>
</feature>
<dbReference type="Gene3D" id="2.60.120.290">
    <property type="entry name" value="Spermadhesin, CUB domain"/>
    <property type="match status" value="3"/>
</dbReference>
<evidence type="ECO:0000259" key="9">
    <source>
        <dbReference type="PROSITE" id="PS50923"/>
    </source>
</evidence>
<dbReference type="PANTHER" id="PTHR45656:SF8">
    <property type="entry name" value="SEIZURE 6-LIKE PROTEIN"/>
    <property type="match status" value="1"/>
</dbReference>
<evidence type="ECO:0000256" key="1">
    <source>
        <dbReference type="ARBA" id="ARBA00022659"/>
    </source>
</evidence>
<reference evidence="10" key="2">
    <citation type="submission" date="2025-09" db="UniProtKB">
        <authorList>
            <consortium name="Ensembl"/>
        </authorList>
    </citation>
    <scope>IDENTIFICATION</scope>
</reference>
<evidence type="ECO:0000256" key="7">
    <source>
        <dbReference type="SAM" id="SignalP"/>
    </source>
</evidence>
<gene>
    <name evidence="10" type="primary">SEZ6L</name>
    <name evidence="10" type="synonym">LOC115203875</name>
</gene>
<dbReference type="GO" id="GO:0090036">
    <property type="term" value="P:regulation of protein kinase C signaling"/>
    <property type="evidence" value="ECO:0007669"/>
    <property type="project" value="TreeGrafter"/>
</dbReference>
<dbReference type="PROSITE" id="PS01180">
    <property type="entry name" value="CUB"/>
    <property type="match status" value="2"/>
</dbReference>
<feature type="chain" id="PRO_5025399959" evidence="7">
    <location>
        <begin position="25"/>
        <end position="895"/>
    </location>
</feature>
<feature type="domain" description="Sushi" evidence="9">
    <location>
        <begin position="322"/>
        <end position="381"/>
    </location>
</feature>